<accession>A0A087UY39</accession>
<sequence>MTYTTREILYCLLLCIFFYFVFLFVMTKFQLPKIIDQ</sequence>
<organism evidence="2 3">
    <name type="scientific">Stegodyphus mimosarum</name>
    <name type="common">African social velvet spider</name>
    <dbReference type="NCBI Taxonomy" id="407821"/>
    <lineage>
        <taxon>Eukaryota</taxon>
        <taxon>Metazoa</taxon>
        <taxon>Ecdysozoa</taxon>
        <taxon>Arthropoda</taxon>
        <taxon>Chelicerata</taxon>
        <taxon>Arachnida</taxon>
        <taxon>Araneae</taxon>
        <taxon>Araneomorphae</taxon>
        <taxon>Entelegynae</taxon>
        <taxon>Eresoidea</taxon>
        <taxon>Eresidae</taxon>
        <taxon>Stegodyphus</taxon>
    </lineage>
</organism>
<feature type="non-terminal residue" evidence="2">
    <location>
        <position position="37"/>
    </location>
</feature>
<keyword evidence="1" id="KW-0472">Membrane</keyword>
<evidence type="ECO:0000313" key="2">
    <source>
        <dbReference type="EMBL" id="KFM82278.1"/>
    </source>
</evidence>
<evidence type="ECO:0000313" key="3">
    <source>
        <dbReference type="Proteomes" id="UP000054359"/>
    </source>
</evidence>
<keyword evidence="3" id="KW-1185">Reference proteome</keyword>
<dbReference type="Proteomes" id="UP000054359">
    <property type="component" value="Unassembled WGS sequence"/>
</dbReference>
<dbReference type="EMBL" id="KK122226">
    <property type="protein sequence ID" value="KFM82278.1"/>
    <property type="molecule type" value="Genomic_DNA"/>
</dbReference>
<keyword evidence="1" id="KW-0812">Transmembrane</keyword>
<keyword evidence="1" id="KW-1133">Transmembrane helix</keyword>
<evidence type="ECO:0000256" key="1">
    <source>
        <dbReference type="SAM" id="Phobius"/>
    </source>
</evidence>
<protein>
    <submittedName>
        <fullName evidence="2">Uncharacterized protein</fullName>
    </submittedName>
</protein>
<feature type="transmembrane region" description="Helical" evidence="1">
    <location>
        <begin position="7"/>
        <end position="27"/>
    </location>
</feature>
<dbReference type="AlphaFoldDB" id="A0A087UY39"/>
<proteinExistence type="predicted"/>
<gene>
    <name evidence="2" type="ORF">X975_11256</name>
</gene>
<name>A0A087UY39_STEMI</name>
<reference evidence="2 3" key="1">
    <citation type="submission" date="2013-11" db="EMBL/GenBank/DDBJ databases">
        <title>Genome sequencing of Stegodyphus mimosarum.</title>
        <authorList>
            <person name="Bechsgaard J."/>
        </authorList>
    </citation>
    <scope>NUCLEOTIDE SEQUENCE [LARGE SCALE GENOMIC DNA]</scope>
</reference>